<feature type="transmembrane region" description="Helical" evidence="1">
    <location>
        <begin position="94"/>
        <end position="117"/>
    </location>
</feature>
<keyword evidence="1" id="KW-0472">Membrane</keyword>
<proteinExistence type="predicted"/>
<name>A0A9E6RD79_9HYPH</name>
<organism evidence="2 3">
    <name type="scientific">Chenggangzhangella methanolivorans</name>
    <dbReference type="NCBI Taxonomy" id="1437009"/>
    <lineage>
        <taxon>Bacteria</taxon>
        <taxon>Pseudomonadati</taxon>
        <taxon>Pseudomonadota</taxon>
        <taxon>Alphaproteobacteria</taxon>
        <taxon>Hyphomicrobiales</taxon>
        <taxon>Methylopilaceae</taxon>
        <taxon>Chenggangzhangella</taxon>
    </lineage>
</organism>
<dbReference type="RefSeq" id="WP_261404403.1">
    <property type="nucleotide sequence ID" value="NZ_CP081869.1"/>
</dbReference>
<dbReference type="KEGG" id="cmet:K6K41_06350"/>
<evidence type="ECO:0000256" key="1">
    <source>
        <dbReference type="SAM" id="Phobius"/>
    </source>
</evidence>
<dbReference type="AlphaFoldDB" id="A0A9E6RD79"/>
<keyword evidence="3" id="KW-1185">Reference proteome</keyword>
<sequence length="224" mass="24823">MSVDEASPPLAKRLWIYQAERFPLAKTAPLIAVFSVASISVSAHLAGRPLPGFWAFAVAFAVTMILFFEMRACDEVKDAEDDRRFRPERPVPRGLVTLRLIVGLGIAGFFATLLIAAAYAPSLVWPLALVQAWLALMTVEFFAPDWLRDRPVPLSRLAYGDHAADRPVPHRLRVAAGRGLAAARPLDFSRALLRERLRDRDRPKTLRQGERAAGRRDLFGADGA</sequence>
<reference evidence="2" key="1">
    <citation type="submission" date="2021-08" db="EMBL/GenBank/DDBJ databases">
        <authorList>
            <person name="Zhang H."/>
            <person name="Xu M."/>
            <person name="Yu Z."/>
            <person name="Yang L."/>
            <person name="Cai Y."/>
        </authorList>
    </citation>
    <scope>NUCLEOTIDE SEQUENCE</scope>
    <source>
        <strain evidence="2">CHL1</strain>
    </source>
</reference>
<feature type="transmembrane region" description="Helical" evidence="1">
    <location>
        <begin position="53"/>
        <end position="73"/>
    </location>
</feature>
<evidence type="ECO:0000313" key="3">
    <source>
        <dbReference type="Proteomes" id="UP000825701"/>
    </source>
</evidence>
<protein>
    <submittedName>
        <fullName evidence="2">UbiA family prenyltransferase</fullName>
    </submittedName>
</protein>
<feature type="transmembrane region" description="Helical" evidence="1">
    <location>
        <begin position="123"/>
        <end position="143"/>
    </location>
</feature>
<evidence type="ECO:0000313" key="2">
    <source>
        <dbReference type="EMBL" id="QZO01164.1"/>
    </source>
</evidence>
<dbReference type="EMBL" id="CP081869">
    <property type="protein sequence ID" value="QZO01164.1"/>
    <property type="molecule type" value="Genomic_DNA"/>
</dbReference>
<keyword evidence="1" id="KW-1133">Transmembrane helix</keyword>
<dbReference type="Gene3D" id="1.10.357.140">
    <property type="entry name" value="UbiA prenyltransferase"/>
    <property type="match status" value="1"/>
</dbReference>
<keyword evidence="1" id="KW-0812">Transmembrane</keyword>
<dbReference type="Proteomes" id="UP000825701">
    <property type="component" value="Chromosome"/>
</dbReference>
<accession>A0A9E6RD79</accession>
<gene>
    <name evidence="2" type="ORF">K6K41_06350</name>
</gene>
<dbReference type="InterPro" id="IPR044878">
    <property type="entry name" value="UbiA_sf"/>
</dbReference>